<organism evidence="7">
    <name type="scientific">Menopon gallinae</name>
    <name type="common">poultry shaft louse</name>
    <dbReference type="NCBI Taxonomy" id="328185"/>
    <lineage>
        <taxon>Eukaryota</taxon>
        <taxon>Metazoa</taxon>
        <taxon>Ecdysozoa</taxon>
        <taxon>Arthropoda</taxon>
        <taxon>Hexapoda</taxon>
        <taxon>Insecta</taxon>
        <taxon>Pterygota</taxon>
        <taxon>Neoptera</taxon>
        <taxon>Paraneoptera</taxon>
        <taxon>Psocodea</taxon>
        <taxon>Troctomorpha</taxon>
        <taxon>Phthiraptera</taxon>
        <taxon>Amblycera</taxon>
        <taxon>Menoponidae</taxon>
        <taxon>Menopon</taxon>
    </lineage>
</organism>
<gene>
    <name evidence="7" type="ORF">PYX00_002488</name>
</gene>
<feature type="compositionally biased region" description="Acidic residues" evidence="5">
    <location>
        <begin position="147"/>
        <end position="157"/>
    </location>
</feature>
<protein>
    <recommendedName>
        <fullName evidence="3">Large ribosomal subunit protein mL62</fullName>
        <ecNumber evidence="1">3.1.1.29</ecNumber>
    </recommendedName>
    <alternativeName>
        <fullName evidence="4">Peptidyl-tRNA hydrolase ICT1, mitochondrial</fullName>
    </alternativeName>
</protein>
<evidence type="ECO:0000259" key="6">
    <source>
        <dbReference type="Pfam" id="PF00472"/>
    </source>
</evidence>
<comment type="similarity">
    <text evidence="2">Belongs to the prokaryotic/mitochondrial release factor family. Mitochondrion-specific ribosomal protein mL62 subfamily.</text>
</comment>
<dbReference type="AlphaFoldDB" id="A0AAW2IJ30"/>
<evidence type="ECO:0000256" key="3">
    <source>
        <dbReference type="ARBA" id="ARBA00039441"/>
    </source>
</evidence>
<name>A0AAW2IJ30_9NEOP</name>
<evidence type="ECO:0000256" key="2">
    <source>
        <dbReference type="ARBA" id="ARBA00038225"/>
    </source>
</evidence>
<dbReference type="InterPro" id="IPR052104">
    <property type="entry name" value="Mito_Release_Factor_mL62"/>
</dbReference>
<comment type="caution">
    <text evidence="7">The sequence shown here is derived from an EMBL/GenBank/DDBJ whole genome shotgun (WGS) entry which is preliminary data.</text>
</comment>
<sequence length="194" mass="22120">MSVGLYSLLRRATISKHATARLSSFKSDLSLDKIYPGSTEIKPFSPPQNDNSKFTGYIPIKELEIKFVKASGPGGQHVNKTSSKAVVRFHVKSANWLSENTKNKILEKCVTKINKDGYLVISSEKTREALINRMDAVSRMRQIIYESDQDPPEMSEETAEKLRKRQEAASRRRLEEKRRASLIKRMKNQKMCDG</sequence>
<dbReference type="SUPFAM" id="SSF110916">
    <property type="entry name" value="Peptidyl-tRNA hydrolase domain-like"/>
    <property type="match status" value="1"/>
</dbReference>
<dbReference type="Gene3D" id="3.30.160.20">
    <property type="match status" value="1"/>
</dbReference>
<evidence type="ECO:0000313" key="7">
    <source>
        <dbReference type="EMBL" id="KAL0281530.1"/>
    </source>
</evidence>
<dbReference type="EMBL" id="JARGDH010000001">
    <property type="protein sequence ID" value="KAL0281530.1"/>
    <property type="molecule type" value="Genomic_DNA"/>
</dbReference>
<reference evidence="7" key="1">
    <citation type="journal article" date="2024" name="Gigascience">
        <title>Chromosome-level genome of the poultry shaft louse Menopon gallinae provides insight into the host-switching and adaptive evolution of parasitic lice.</title>
        <authorList>
            <person name="Xu Y."/>
            <person name="Ma L."/>
            <person name="Liu S."/>
            <person name="Liang Y."/>
            <person name="Liu Q."/>
            <person name="He Z."/>
            <person name="Tian L."/>
            <person name="Duan Y."/>
            <person name="Cai W."/>
            <person name="Li H."/>
            <person name="Song F."/>
        </authorList>
    </citation>
    <scope>NUCLEOTIDE SEQUENCE</scope>
    <source>
        <strain evidence="7">Cailab_2023a</strain>
    </source>
</reference>
<dbReference type="NCBIfam" id="NF006718">
    <property type="entry name" value="PRK09256.1"/>
    <property type="match status" value="1"/>
</dbReference>
<evidence type="ECO:0000256" key="4">
    <source>
        <dbReference type="ARBA" id="ARBA00041531"/>
    </source>
</evidence>
<proteinExistence type="inferred from homology"/>
<dbReference type="GO" id="GO:0004045">
    <property type="term" value="F:peptidyl-tRNA hydrolase activity"/>
    <property type="evidence" value="ECO:0007669"/>
    <property type="project" value="UniProtKB-EC"/>
</dbReference>
<dbReference type="EC" id="3.1.1.29" evidence="1"/>
<feature type="compositionally biased region" description="Basic and acidic residues" evidence="5">
    <location>
        <begin position="158"/>
        <end position="179"/>
    </location>
</feature>
<dbReference type="Pfam" id="PF00472">
    <property type="entry name" value="RF-1"/>
    <property type="match status" value="1"/>
</dbReference>
<evidence type="ECO:0000256" key="1">
    <source>
        <dbReference type="ARBA" id="ARBA00013260"/>
    </source>
</evidence>
<dbReference type="GO" id="GO:0070126">
    <property type="term" value="P:mitochondrial translational termination"/>
    <property type="evidence" value="ECO:0007669"/>
    <property type="project" value="TreeGrafter"/>
</dbReference>
<evidence type="ECO:0000256" key="5">
    <source>
        <dbReference type="SAM" id="MobiDB-lite"/>
    </source>
</evidence>
<accession>A0AAW2IJ30</accession>
<dbReference type="GO" id="GO:0005762">
    <property type="term" value="C:mitochondrial large ribosomal subunit"/>
    <property type="evidence" value="ECO:0007669"/>
    <property type="project" value="TreeGrafter"/>
</dbReference>
<dbReference type="FunFam" id="3.30.160.20:FF:000046">
    <property type="entry name" value="Peptidyl-tRNA hydrolase ICT1"/>
    <property type="match status" value="1"/>
</dbReference>
<feature type="domain" description="Prokaryotic-type class I peptide chain release factors" evidence="6">
    <location>
        <begin position="57"/>
        <end position="186"/>
    </location>
</feature>
<dbReference type="PANTHER" id="PTHR11075">
    <property type="entry name" value="PEPTIDE CHAIN RELEASE FACTOR"/>
    <property type="match status" value="1"/>
</dbReference>
<feature type="region of interest" description="Disordered" evidence="5">
    <location>
        <begin position="147"/>
        <end position="194"/>
    </location>
</feature>
<dbReference type="GO" id="GO:0016150">
    <property type="term" value="F:translation release factor activity, codon nonspecific"/>
    <property type="evidence" value="ECO:0007669"/>
    <property type="project" value="TreeGrafter"/>
</dbReference>
<dbReference type="PANTHER" id="PTHR11075:SF54">
    <property type="entry name" value="LARGE RIBOSOMAL SUBUNIT PROTEIN ML62"/>
    <property type="match status" value="1"/>
</dbReference>
<dbReference type="InterPro" id="IPR000352">
    <property type="entry name" value="Pep_chain_release_fac_I"/>
</dbReference>